<keyword evidence="5 7" id="KW-0378">Hydrolase</keyword>
<evidence type="ECO:0000313" key="8">
    <source>
        <dbReference type="EMBL" id="VDP01718.1"/>
    </source>
</evidence>
<accession>A0A183IIZ6</accession>
<dbReference type="PANTHER" id="PTHR23403">
    <property type="entry name" value="TREHALASE"/>
    <property type="match status" value="1"/>
</dbReference>
<name>A0A183IIZ6_9BILA</name>
<dbReference type="InterPro" id="IPR008928">
    <property type="entry name" value="6-hairpin_glycosidase_sf"/>
</dbReference>
<reference evidence="10" key="1">
    <citation type="submission" date="2016-06" db="UniProtKB">
        <authorList>
            <consortium name="WormBaseParasite"/>
        </authorList>
    </citation>
    <scope>IDENTIFICATION</scope>
</reference>
<dbReference type="InterPro" id="IPR012341">
    <property type="entry name" value="6hp_glycosidase-like_sf"/>
</dbReference>
<evidence type="ECO:0000256" key="2">
    <source>
        <dbReference type="ARBA" id="ARBA00005615"/>
    </source>
</evidence>
<organism evidence="10">
    <name type="scientific">Soboliphyme baturini</name>
    <dbReference type="NCBI Taxonomy" id="241478"/>
    <lineage>
        <taxon>Eukaryota</taxon>
        <taxon>Metazoa</taxon>
        <taxon>Ecdysozoa</taxon>
        <taxon>Nematoda</taxon>
        <taxon>Enoplea</taxon>
        <taxon>Dorylaimia</taxon>
        <taxon>Dioctophymatida</taxon>
        <taxon>Dioctophymatoidea</taxon>
        <taxon>Soboliphymatidae</taxon>
        <taxon>Soboliphyme</taxon>
    </lineage>
</organism>
<evidence type="ECO:0000256" key="6">
    <source>
        <dbReference type="ARBA" id="ARBA00023295"/>
    </source>
</evidence>
<dbReference type="AlphaFoldDB" id="A0A183IIZ6"/>
<dbReference type="PROSITE" id="PS00927">
    <property type="entry name" value="TREHALASE_1"/>
    <property type="match status" value="1"/>
</dbReference>
<dbReference type="EMBL" id="UZAM01007837">
    <property type="protein sequence ID" value="VDP01718.1"/>
    <property type="molecule type" value="Genomic_DNA"/>
</dbReference>
<keyword evidence="9" id="KW-1185">Reference proteome</keyword>
<evidence type="ECO:0000256" key="3">
    <source>
        <dbReference type="ARBA" id="ARBA00012757"/>
    </source>
</evidence>
<dbReference type="WBParaSite" id="SBAD_0000375601-mRNA-1">
    <property type="protein sequence ID" value="SBAD_0000375601-mRNA-1"/>
    <property type="gene ID" value="SBAD_0000375601"/>
</dbReference>
<dbReference type="OrthoDB" id="3542292at2759"/>
<evidence type="ECO:0000313" key="10">
    <source>
        <dbReference type="WBParaSite" id="SBAD_0000375601-mRNA-1"/>
    </source>
</evidence>
<dbReference type="Gene3D" id="1.50.10.10">
    <property type="match status" value="2"/>
</dbReference>
<protein>
    <recommendedName>
        <fullName evidence="4 7">Trehalase</fullName>
        <ecNumber evidence="3 7">3.2.1.28</ecNumber>
    </recommendedName>
    <alternativeName>
        <fullName evidence="7">Alpha-trehalose glucohydrolase</fullName>
    </alternativeName>
</protein>
<gene>
    <name evidence="8" type="ORF">SBAD_LOCUS3595</name>
</gene>
<evidence type="ECO:0000256" key="4">
    <source>
        <dbReference type="ARBA" id="ARBA00019905"/>
    </source>
</evidence>
<dbReference type="Proteomes" id="UP000270296">
    <property type="component" value="Unassembled WGS sequence"/>
</dbReference>
<dbReference type="InterPro" id="IPR018232">
    <property type="entry name" value="Glyco_hydro_37_CS"/>
</dbReference>
<evidence type="ECO:0000313" key="9">
    <source>
        <dbReference type="Proteomes" id="UP000270296"/>
    </source>
</evidence>
<dbReference type="InterPro" id="IPR001661">
    <property type="entry name" value="Glyco_hydro_37"/>
</dbReference>
<comment type="catalytic activity">
    <reaction evidence="1 7">
        <text>alpha,alpha-trehalose + H2O = alpha-D-glucose + beta-D-glucose</text>
        <dbReference type="Rhea" id="RHEA:32675"/>
        <dbReference type="ChEBI" id="CHEBI:15377"/>
        <dbReference type="ChEBI" id="CHEBI:15903"/>
        <dbReference type="ChEBI" id="CHEBI:16551"/>
        <dbReference type="ChEBI" id="CHEBI:17925"/>
        <dbReference type="EC" id="3.2.1.28"/>
    </reaction>
</comment>
<dbReference type="GO" id="GO:0005993">
    <property type="term" value="P:trehalose catabolic process"/>
    <property type="evidence" value="ECO:0007669"/>
    <property type="project" value="TreeGrafter"/>
</dbReference>
<dbReference type="EC" id="3.2.1.28" evidence="3 7"/>
<proteinExistence type="inferred from homology"/>
<dbReference type="PANTHER" id="PTHR23403:SF1">
    <property type="entry name" value="TREHALASE"/>
    <property type="match status" value="1"/>
</dbReference>
<dbReference type="GO" id="GO:0004555">
    <property type="term" value="F:alpha,alpha-trehalase activity"/>
    <property type="evidence" value="ECO:0007669"/>
    <property type="project" value="UniProtKB-EC"/>
</dbReference>
<sequence length="508" mass="58858">MHQRYAYMSSCTLIDLSVVKSVKEGRIFKQSNKIAQYSLEIVYDAFLHLKNASDPVELKAFVDMHFSEPGSELQDCIPVDWQREPKSFTFIKDMRYRLWAYDIHLKWKHLCRRVKDSVRKNEQLHSLIPVPRQFIVPGGRFREYYYWDSYWIIKGLLLSGMNITARHMIENLAYMIDKFGFVPNGGRIYYKNRSHPPMLAMAVHAYYLATYDSDFVKTLLPTIERELKFWDRNRSVTVRTKSGALAALYQYRVEAGYPRPESYWEDVRTAAAQKTERDKAKLWSNIASACESGWDFSSRWSGRKQDFTLDSIRTSEIVPVDLNALICGNRHILSKLFAVAGDDVNAMKYERQFQQATAAVEDAFWDSSHGVWHDINLAVQQRTTDYYASDFFPLFTGCVRHKKDIGSWDQPNSWPHLNHVLIEGLRSTDEPVAKQLAFKLAKKWLETNYIVYIRSGGKMFEKYNVFTCDTAGRGGEYDVQEGFGWTNGVVLDLLLTYGNVLEAPAVPM</sequence>
<reference evidence="8 9" key="2">
    <citation type="submission" date="2018-11" db="EMBL/GenBank/DDBJ databases">
        <authorList>
            <consortium name="Pathogen Informatics"/>
        </authorList>
    </citation>
    <scope>NUCLEOTIDE SEQUENCE [LARGE SCALE GENOMIC DNA]</scope>
</reference>
<evidence type="ECO:0000256" key="7">
    <source>
        <dbReference type="RuleBase" id="RU361180"/>
    </source>
</evidence>
<dbReference type="Pfam" id="PF01204">
    <property type="entry name" value="Trehalase"/>
    <property type="match status" value="2"/>
</dbReference>
<evidence type="ECO:0000256" key="5">
    <source>
        <dbReference type="ARBA" id="ARBA00022801"/>
    </source>
</evidence>
<keyword evidence="6 7" id="KW-0326">Glycosidase</keyword>
<evidence type="ECO:0000256" key="1">
    <source>
        <dbReference type="ARBA" id="ARBA00001576"/>
    </source>
</evidence>
<dbReference type="SUPFAM" id="SSF48208">
    <property type="entry name" value="Six-hairpin glycosidases"/>
    <property type="match status" value="1"/>
</dbReference>
<comment type="similarity">
    <text evidence="2 7">Belongs to the glycosyl hydrolase 37 family.</text>
</comment>
<dbReference type="PRINTS" id="PR00744">
    <property type="entry name" value="GLHYDRLASE37"/>
</dbReference>